<dbReference type="InterPro" id="IPR035255">
    <property type="entry name" value="DUF5348"/>
</dbReference>
<dbReference type="AlphaFoldDB" id="A0A6F9E523"/>
<sequence length="74" mass="8860">MKMRRVPLFYDKEQDRWCVDIDGCAYGLHCGEVFRLHIGKQGFDCRLEMDSSWYIITEGGRFTLRLHQRYLVSL</sequence>
<gene>
    <name evidence="2" type="ORF">COOX1_0955</name>
</gene>
<evidence type="ECO:0000259" key="1">
    <source>
        <dbReference type="Pfam" id="PF17295"/>
    </source>
</evidence>
<protein>
    <recommendedName>
        <fullName evidence="1">DUF5348 domain-containing protein</fullName>
    </recommendedName>
</protein>
<organism evidence="2 3">
    <name type="scientific">Kyrpidia spormannii</name>
    <dbReference type="NCBI Taxonomy" id="2055160"/>
    <lineage>
        <taxon>Bacteria</taxon>
        <taxon>Bacillati</taxon>
        <taxon>Bacillota</taxon>
        <taxon>Bacilli</taxon>
        <taxon>Bacillales</taxon>
        <taxon>Alicyclobacillaceae</taxon>
        <taxon>Kyrpidia</taxon>
    </lineage>
</organism>
<accession>A0A6F9E523</accession>
<proteinExistence type="predicted"/>
<evidence type="ECO:0000313" key="3">
    <source>
        <dbReference type="Proteomes" id="UP000502196"/>
    </source>
</evidence>
<name>A0A6F9E523_9BACL</name>
<dbReference type="Gene3D" id="2.40.10.390">
    <property type="match status" value="1"/>
</dbReference>
<feature type="domain" description="DUF5348" evidence="1">
    <location>
        <begin position="8"/>
        <end position="72"/>
    </location>
</feature>
<dbReference type="Proteomes" id="UP000502196">
    <property type="component" value="Chromosome"/>
</dbReference>
<dbReference type="Pfam" id="PF17295">
    <property type="entry name" value="DUF5348"/>
    <property type="match status" value="1"/>
</dbReference>
<dbReference type="EMBL" id="LR792683">
    <property type="protein sequence ID" value="CAB3391525.1"/>
    <property type="molecule type" value="Genomic_DNA"/>
</dbReference>
<reference evidence="2 3" key="1">
    <citation type="submission" date="2020-04" db="EMBL/GenBank/DDBJ databases">
        <authorList>
            <person name="Hogendoorn C."/>
        </authorList>
    </citation>
    <scope>NUCLEOTIDE SEQUENCE [LARGE SCALE GENOMIC DNA]</scope>
    <source>
        <strain evidence="2">COOX1</strain>
    </source>
</reference>
<evidence type="ECO:0000313" key="2">
    <source>
        <dbReference type="EMBL" id="CAB3391525.1"/>
    </source>
</evidence>